<keyword evidence="6" id="KW-1133">Transmembrane helix</keyword>
<evidence type="ECO:0000259" key="8">
    <source>
        <dbReference type="PROSITE" id="PS52012"/>
    </source>
</evidence>
<dbReference type="RefSeq" id="XP_043034767.1">
    <property type="nucleotide sequence ID" value="XM_043187289.1"/>
</dbReference>
<protein>
    <recommendedName>
        <fullName evidence="8">CFEM domain-containing protein</fullName>
    </recommendedName>
</protein>
<keyword evidence="4" id="KW-1015">Disulfide bond</keyword>
<dbReference type="InterPro" id="IPR008427">
    <property type="entry name" value="Extracellular_membr_CFEM_dom"/>
</dbReference>
<feature type="chain" id="PRO_5040133219" description="CFEM domain-containing protein" evidence="7">
    <location>
        <begin position="23"/>
        <end position="235"/>
    </location>
</feature>
<evidence type="ECO:0000256" key="7">
    <source>
        <dbReference type="SAM" id="SignalP"/>
    </source>
</evidence>
<evidence type="ECO:0000256" key="4">
    <source>
        <dbReference type="ARBA" id="ARBA00023157"/>
    </source>
</evidence>
<organism evidence="9 10">
    <name type="scientific">Guyanagaster necrorhizus</name>
    <dbReference type="NCBI Taxonomy" id="856835"/>
    <lineage>
        <taxon>Eukaryota</taxon>
        <taxon>Fungi</taxon>
        <taxon>Dikarya</taxon>
        <taxon>Basidiomycota</taxon>
        <taxon>Agaricomycotina</taxon>
        <taxon>Agaricomycetes</taxon>
        <taxon>Agaricomycetidae</taxon>
        <taxon>Agaricales</taxon>
        <taxon>Marasmiineae</taxon>
        <taxon>Physalacriaceae</taxon>
        <taxon>Guyanagaster</taxon>
    </lineage>
</organism>
<keyword evidence="2" id="KW-0964">Secreted</keyword>
<sequence length="235" mass="23111">MSLQSLALIPFSLLCLIAVVQGQSSTASSTTITGSVTGTAITEPTTVSRSSSAMSSGTASSGSASLSVSSTLSAALPSLSGYSTCVTNCLQLAIAYANCTSVADVDCYCGTTIFPASLTGCISSDCSDQLSTSESLSQQFCNLASPSTSLSFSVTSISSSAAMSSTSVGTTTPTGTSSTSTKTTSSSTSSRSVSSVASASSNAALGRTVVAISSSAFWAVFAFVLGILFSGATVS</sequence>
<dbReference type="PROSITE" id="PS52012">
    <property type="entry name" value="CFEM"/>
    <property type="match status" value="1"/>
</dbReference>
<dbReference type="OrthoDB" id="3267106at2759"/>
<feature type="region of interest" description="Disordered" evidence="5">
    <location>
        <begin position="164"/>
        <end position="190"/>
    </location>
</feature>
<feature type="transmembrane region" description="Helical" evidence="6">
    <location>
        <begin position="216"/>
        <end position="234"/>
    </location>
</feature>
<evidence type="ECO:0000256" key="2">
    <source>
        <dbReference type="ARBA" id="ARBA00022525"/>
    </source>
</evidence>
<dbReference type="Proteomes" id="UP000812287">
    <property type="component" value="Unassembled WGS sequence"/>
</dbReference>
<accession>A0A9P7VIR5</accession>
<dbReference type="AlphaFoldDB" id="A0A9P7VIR5"/>
<name>A0A9P7VIR5_9AGAR</name>
<feature type="domain" description="CFEM" evidence="8">
    <location>
        <begin position="57"/>
        <end position="168"/>
    </location>
</feature>
<evidence type="ECO:0000313" key="9">
    <source>
        <dbReference type="EMBL" id="KAG7441267.1"/>
    </source>
</evidence>
<proteinExistence type="predicted"/>
<keyword evidence="6" id="KW-0812">Transmembrane</keyword>
<keyword evidence="3 7" id="KW-0732">Signal</keyword>
<feature type="signal peptide" evidence="7">
    <location>
        <begin position="1"/>
        <end position="22"/>
    </location>
</feature>
<keyword evidence="6" id="KW-0472">Membrane</keyword>
<evidence type="ECO:0000313" key="10">
    <source>
        <dbReference type="Proteomes" id="UP000812287"/>
    </source>
</evidence>
<dbReference type="EMBL" id="MU250562">
    <property type="protein sequence ID" value="KAG7441267.1"/>
    <property type="molecule type" value="Genomic_DNA"/>
</dbReference>
<comment type="caution">
    <text evidence="9">The sequence shown here is derived from an EMBL/GenBank/DDBJ whole genome shotgun (WGS) entry which is preliminary data.</text>
</comment>
<reference evidence="9" key="1">
    <citation type="submission" date="2020-11" db="EMBL/GenBank/DDBJ databases">
        <title>Adaptations for nitrogen fixation in a non-lichenized fungal sporocarp promotes dispersal by wood-feeding termites.</title>
        <authorList>
            <consortium name="DOE Joint Genome Institute"/>
            <person name="Koch R.A."/>
            <person name="Yoon G."/>
            <person name="Arayal U."/>
            <person name="Lail K."/>
            <person name="Amirebrahimi M."/>
            <person name="Labutti K."/>
            <person name="Lipzen A."/>
            <person name="Riley R."/>
            <person name="Barry K."/>
            <person name="Henrissat B."/>
            <person name="Grigoriev I.V."/>
            <person name="Herr J.R."/>
            <person name="Aime M.C."/>
        </authorList>
    </citation>
    <scope>NUCLEOTIDE SEQUENCE</scope>
    <source>
        <strain evidence="9">MCA 3950</strain>
    </source>
</reference>
<evidence type="ECO:0000256" key="5">
    <source>
        <dbReference type="SAM" id="MobiDB-lite"/>
    </source>
</evidence>
<gene>
    <name evidence="9" type="ORF">BT62DRAFT_937303</name>
</gene>
<dbReference type="GO" id="GO:0005576">
    <property type="term" value="C:extracellular region"/>
    <property type="evidence" value="ECO:0007669"/>
    <property type="project" value="UniProtKB-SubCell"/>
</dbReference>
<evidence type="ECO:0000256" key="6">
    <source>
        <dbReference type="SAM" id="Phobius"/>
    </source>
</evidence>
<dbReference type="Pfam" id="PF05730">
    <property type="entry name" value="CFEM"/>
    <property type="match status" value="1"/>
</dbReference>
<dbReference type="GeneID" id="66109586"/>
<keyword evidence="10" id="KW-1185">Reference proteome</keyword>
<comment type="subcellular location">
    <subcellularLocation>
        <location evidence="1">Secreted</location>
    </subcellularLocation>
</comment>
<evidence type="ECO:0000256" key="1">
    <source>
        <dbReference type="ARBA" id="ARBA00004613"/>
    </source>
</evidence>
<evidence type="ECO:0000256" key="3">
    <source>
        <dbReference type="ARBA" id="ARBA00022729"/>
    </source>
</evidence>